<dbReference type="InterPro" id="IPR001460">
    <property type="entry name" value="PCN-bd_Tpept"/>
</dbReference>
<protein>
    <recommendedName>
        <fullName evidence="8">Penicillin-binding protein transpeptidase domain-containing protein</fullName>
    </recommendedName>
</protein>
<dbReference type="InterPro" id="IPR036138">
    <property type="entry name" value="PBP_dimer_sf"/>
</dbReference>
<dbReference type="Gene3D" id="3.40.710.10">
    <property type="entry name" value="DD-peptidase/beta-lactamase superfamily"/>
    <property type="match status" value="1"/>
</dbReference>
<dbReference type="GO" id="GO:0008658">
    <property type="term" value="F:penicillin binding"/>
    <property type="evidence" value="ECO:0007669"/>
    <property type="project" value="InterPro"/>
</dbReference>
<dbReference type="STRING" id="1797469.A3F08_01875"/>
<evidence type="ECO:0000313" key="7">
    <source>
        <dbReference type="Proteomes" id="UP000176451"/>
    </source>
</evidence>
<evidence type="ECO:0000256" key="2">
    <source>
        <dbReference type="ARBA" id="ARBA00023136"/>
    </source>
</evidence>
<proteinExistence type="predicted"/>
<evidence type="ECO:0000256" key="3">
    <source>
        <dbReference type="SAM" id="Phobius"/>
    </source>
</evidence>
<sequence length="578" mass="64493">MSHPYRETNGDHSGKRISTLTLIVFFVSAILLFKMFQKSVLEHSQYAALAKNQYYIKEENPSKRGKIYAQDITAIDGKYPLAINVEKFGVNVIPKNIKDKNETAKQLAIILQMAERDIFDKINNNKPYIPPLARKIEKDVADKIINLDLAGVYMQSENYRYYPEDNLASQLLGFVNSEGAGNYGVEAYYNDLLRGRGGEVEGEKDTLGRIISIVKQEEVRDGTDLVLTIERNVQYMAQEKLKAAIEKYQADDGVVIIVEPQTGKIIAMVTLPDFNPNKYNELKQEDQKLFLNPAIANVFEPGSIIKPLIMGIALNEGKIQPDTEEIFSNFTVVQGYEIHTAQDKAFGKETMTQVLENSDNVAMIWVGNQLGNETMYKYLDDFGFGHKTGIDLSSETTGSIMELKKWRDINRATISFGQGVSVTPLQIVMAISTIANNGVMMKPYVLDKMSRSEQGDVITNPEEIRRIFSEDAAQKLTGMMVSVVVRGHGKKAGVSGYKVAGKTGTAQIPKPSSEGGGYWEDRHIGSFAGFFPADNPRFAMLVKLTNPKNTEWAESSAAPTFGEIAKWMLDYYQIAPSE</sequence>
<keyword evidence="3" id="KW-1133">Transmembrane helix</keyword>
<accession>A0A1F5EF15</accession>
<evidence type="ECO:0000259" key="5">
    <source>
        <dbReference type="Pfam" id="PF03717"/>
    </source>
</evidence>
<reference evidence="6 7" key="1">
    <citation type="journal article" date="2016" name="Nat. Commun.">
        <title>Thousands of microbial genomes shed light on interconnected biogeochemical processes in an aquifer system.</title>
        <authorList>
            <person name="Anantharaman K."/>
            <person name="Brown C.T."/>
            <person name="Hug L.A."/>
            <person name="Sharon I."/>
            <person name="Castelle C.J."/>
            <person name="Probst A.J."/>
            <person name="Thomas B.C."/>
            <person name="Singh A."/>
            <person name="Wilkins M.J."/>
            <person name="Karaoz U."/>
            <person name="Brodie E.L."/>
            <person name="Williams K.H."/>
            <person name="Hubbard S.S."/>
            <person name="Banfield J.F."/>
        </authorList>
    </citation>
    <scope>NUCLEOTIDE SEQUENCE [LARGE SCALE GENOMIC DNA]</scope>
</reference>
<dbReference type="PANTHER" id="PTHR30627:SF1">
    <property type="entry name" value="PEPTIDOGLYCAN D,D-TRANSPEPTIDASE FTSI"/>
    <property type="match status" value="1"/>
</dbReference>
<evidence type="ECO:0000256" key="1">
    <source>
        <dbReference type="ARBA" id="ARBA00004370"/>
    </source>
</evidence>
<evidence type="ECO:0000259" key="4">
    <source>
        <dbReference type="Pfam" id="PF00905"/>
    </source>
</evidence>
<evidence type="ECO:0008006" key="8">
    <source>
        <dbReference type="Google" id="ProtNLM"/>
    </source>
</evidence>
<dbReference type="InterPro" id="IPR005311">
    <property type="entry name" value="PBP_dimer"/>
</dbReference>
<dbReference type="InterPro" id="IPR012338">
    <property type="entry name" value="Beta-lactam/transpept-like"/>
</dbReference>
<dbReference type="Gene3D" id="3.90.1310.10">
    <property type="entry name" value="Penicillin-binding protein 2a (Domain 2)"/>
    <property type="match status" value="1"/>
</dbReference>
<dbReference type="PANTHER" id="PTHR30627">
    <property type="entry name" value="PEPTIDOGLYCAN D,D-TRANSPEPTIDASE"/>
    <property type="match status" value="1"/>
</dbReference>
<name>A0A1F5EF15_9BACT</name>
<evidence type="ECO:0000313" key="6">
    <source>
        <dbReference type="EMBL" id="OGD65816.1"/>
    </source>
</evidence>
<dbReference type="SUPFAM" id="SSF56601">
    <property type="entry name" value="beta-lactamase/transpeptidase-like"/>
    <property type="match status" value="1"/>
</dbReference>
<dbReference type="Gene3D" id="3.30.450.330">
    <property type="match status" value="1"/>
</dbReference>
<gene>
    <name evidence="6" type="ORF">A3F08_01875</name>
</gene>
<dbReference type="InterPro" id="IPR050515">
    <property type="entry name" value="Beta-lactam/transpept"/>
</dbReference>
<dbReference type="AlphaFoldDB" id="A0A1F5EF15"/>
<dbReference type="EMBL" id="MEZV01000051">
    <property type="protein sequence ID" value="OGD65816.1"/>
    <property type="molecule type" value="Genomic_DNA"/>
</dbReference>
<keyword evidence="3" id="KW-0812">Transmembrane</keyword>
<dbReference type="Pfam" id="PF00905">
    <property type="entry name" value="Transpeptidase"/>
    <property type="match status" value="1"/>
</dbReference>
<feature type="transmembrane region" description="Helical" evidence="3">
    <location>
        <begin position="20"/>
        <end position="36"/>
    </location>
</feature>
<comment type="subcellular location">
    <subcellularLocation>
        <location evidence="1">Membrane</location>
    </subcellularLocation>
</comment>
<keyword evidence="2 3" id="KW-0472">Membrane</keyword>
<dbReference type="Pfam" id="PF03717">
    <property type="entry name" value="PBP_dimer"/>
    <property type="match status" value="1"/>
</dbReference>
<dbReference type="GO" id="GO:0071555">
    <property type="term" value="P:cell wall organization"/>
    <property type="evidence" value="ECO:0007669"/>
    <property type="project" value="TreeGrafter"/>
</dbReference>
<dbReference type="SUPFAM" id="SSF56519">
    <property type="entry name" value="Penicillin binding protein dimerisation domain"/>
    <property type="match status" value="1"/>
</dbReference>
<organism evidence="6 7">
    <name type="scientific">Candidatus Berkelbacteria bacterium RIFCSPHIGHO2_12_FULL_36_9</name>
    <dbReference type="NCBI Taxonomy" id="1797469"/>
    <lineage>
        <taxon>Bacteria</taxon>
        <taxon>Candidatus Berkelbacteria</taxon>
    </lineage>
</organism>
<dbReference type="Proteomes" id="UP000176451">
    <property type="component" value="Unassembled WGS sequence"/>
</dbReference>
<dbReference type="GO" id="GO:0005886">
    <property type="term" value="C:plasma membrane"/>
    <property type="evidence" value="ECO:0007669"/>
    <property type="project" value="TreeGrafter"/>
</dbReference>
<feature type="domain" description="Penicillin-binding protein dimerisation" evidence="5">
    <location>
        <begin position="60"/>
        <end position="212"/>
    </location>
</feature>
<comment type="caution">
    <text evidence="6">The sequence shown here is derived from an EMBL/GenBank/DDBJ whole genome shotgun (WGS) entry which is preliminary data.</text>
</comment>
<feature type="domain" description="Penicillin-binding protein transpeptidase" evidence="4">
    <location>
        <begin position="253"/>
        <end position="565"/>
    </location>
</feature>